<dbReference type="Proteomes" id="UP000189681">
    <property type="component" value="Unassembled WGS sequence"/>
</dbReference>
<proteinExistence type="predicted"/>
<evidence type="ECO:0000256" key="1">
    <source>
        <dbReference type="SAM" id="Phobius"/>
    </source>
</evidence>
<dbReference type="AlphaFoldDB" id="A0A1V4APM6"/>
<feature type="transmembrane region" description="Helical" evidence="1">
    <location>
        <begin position="12"/>
        <end position="35"/>
    </location>
</feature>
<keyword evidence="1" id="KW-0812">Transmembrane</keyword>
<comment type="caution">
    <text evidence="2">The sequence shown here is derived from an EMBL/GenBank/DDBJ whole genome shotgun (WGS) entry which is preliminary data.</text>
</comment>
<feature type="transmembrane region" description="Helical" evidence="1">
    <location>
        <begin position="55"/>
        <end position="79"/>
    </location>
</feature>
<reference evidence="2 3" key="1">
    <citation type="journal article" date="2017" name="Water Res.">
        <title>Discovery and metagenomic analysis of an anammox bacterial enrichment related to Candidatus "Brocadia caroliniensis" in a full-scale glycerol-fed nitritation-denitritation separate centrate treatment process.</title>
        <authorList>
            <person name="Park H."/>
            <person name="Brotto A.C."/>
            <person name="van Loosdrecht M.C."/>
            <person name="Chandran K."/>
        </authorList>
    </citation>
    <scope>NUCLEOTIDE SEQUENCE [LARGE SCALE GENOMIC DNA]</scope>
    <source>
        <strain evidence="2">26THWARD</strain>
    </source>
</reference>
<organism evidence="2 3">
    <name type="scientific">Candidatus Brocadia carolinensis</name>
    <dbReference type="NCBI Taxonomy" id="1004156"/>
    <lineage>
        <taxon>Bacteria</taxon>
        <taxon>Pseudomonadati</taxon>
        <taxon>Planctomycetota</taxon>
        <taxon>Candidatus Brocadiia</taxon>
        <taxon>Candidatus Brocadiales</taxon>
        <taxon>Candidatus Brocadiaceae</taxon>
        <taxon>Candidatus Brocadia</taxon>
    </lineage>
</organism>
<keyword evidence="1" id="KW-1133">Transmembrane helix</keyword>
<name>A0A1V4APM6_9BACT</name>
<keyword evidence="1" id="KW-0472">Membrane</keyword>
<dbReference type="STRING" id="1004156.AYP45_16955"/>
<dbReference type="EMBL" id="AYTS01000184">
    <property type="protein sequence ID" value="OOP55059.1"/>
    <property type="molecule type" value="Genomic_DNA"/>
</dbReference>
<evidence type="ECO:0000313" key="3">
    <source>
        <dbReference type="Proteomes" id="UP000189681"/>
    </source>
</evidence>
<accession>A0A1V4APM6</accession>
<sequence length="82" mass="8594">MSFFGVYRKGVGLYSRITVGIALGILALFASLSLYNALIDLPNIAGAAKIPLVDIGLTWGLVCAAALFCFFGVSCLCVCCRA</sequence>
<protein>
    <submittedName>
        <fullName evidence="2">Uncharacterized protein</fullName>
    </submittedName>
</protein>
<evidence type="ECO:0000313" key="2">
    <source>
        <dbReference type="EMBL" id="OOP55059.1"/>
    </source>
</evidence>
<gene>
    <name evidence="2" type="ORF">AYP45_16955</name>
</gene>